<dbReference type="STRING" id="692418.SAMN04488029_2885"/>
<dbReference type="GO" id="GO:0004725">
    <property type="term" value="F:protein tyrosine phosphatase activity"/>
    <property type="evidence" value="ECO:0007669"/>
    <property type="project" value="UniProtKB-EC"/>
</dbReference>
<dbReference type="EMBL" id="FWYF01000003">
    <property type="protein sequence ID" value="SMD36411.1"/>
    <property type="molecule type" value="Genomic_DNA"/>
</dbReference>
<keyword evidence="3" id="KW-0378">Hydrolase</keyword>
<dbReference type="PANTHER" id="PTHR11717:SF7">
    <property type="entry name" value="LOW MOLECULAR WEIGHT PHOSPHOTYROSINE PROTEIN PHOSPHATASE"/>
    <property type="match status" value="1"/>
</dbReference>
<dbReference type="InterPro" id="IPR050438">
    <property type="entry name" value="LMW_PTPase"/>
</dbReference>
<evidence type="ECO:0000256" key="3">
    <source>
        <dbReference type="ARBA" id="ARBA00022801"/>
    </source>
</evidence>
<evidence type="ECO:0000259" key="6">
    <source>
        <dbReference type="SMART" id="SM00226"/>
    </source>
</evidence>
<dbReference type="SUPFAM" id="SSF52788">
    <property type="entry name" value="Phosphotyrosine protein phosphatases I"/>
    <property type="match status" value="1"/>
</dbReference>
<dbReference type="SMART" id="SM00226">
    <property type="entry name" value="LMWPc"/>
    <property type="match status" value="1"/>
</dbReference>
<accession>A0A1W2GIL5</accession>
<protein>
    <recommendedName>
        <fullName evidence="2">protein-tyrosine-phosphatase</fullName>
        <ecNumber evidence="2">3.1.3.48</ecNumber>
    </recommendedName>
</protein>
<dbReference type="EC" id="3.1.3.48" evidence="2"/>
<dbReference type="AlphaFoldDB" id="A0A1W2GIL5"/>
<dbReference type="InterPro" id="IPR023485">
    <property type="entry name" value="Ptyr_pPase"/>
</dbReference>
<dbReference type="InterPro" id="IPR036196">
    <property type="entry name" value="Ptyr_pPase_sf"/>
</dbReference>
<sequence>MKKVLFVCLGNICRSPLGEAIFNHKADSLAMIADSAGTAAYHVGEKPDHRSIEVARKHGVPIKHKARKFIAEDFNRFDYVLAMDEHNFEDMKALTAGSTEHLFLLRAFDPKSNGDLNVPDPYYGGPEGFENVFQMVSRSVDELIKYIESQK</sequence>
<dbReference type="PRINTS" id="PR00719">
    <property type="entry name" value="LMWPTPASE"/>
</dbReference>
<keyword evidence="4" id="KW-0904">Protein phosphatase</keyword>
<dbReference type="CDD" id="cd16343">
    <property type="entry name" value="LMWPTP"/>
    <property type="match status" value="1"/>
</dbReference>
<evidence type="ECO:0000256" key="2">
    <source>
        <dbReference type="ARBA" id="ARBA00013064"/>
    </source>
</evidence>
<gene>
    <name evidence="7" type="ORF">SAMN04488029_2885</name>
</gene>
<feature type="active site" description="Nucleophile" evidence="5">
    <location>
        <position position="8"/>
    </location>
</feature>
<evidence type="ECO:0000256" key="1">
    <source>
        <dbReference type="ARBA" id="ARBA00011063"/>
    </source>
</evidence>
<evidence type="ECO:0000313" key="7">
    <source>
        <dbReference type="EMBL" id="SMD36411.1"/>
    </source>
</evidence>
<reference evidence="7 8" key="1">
    <citation type="submission" date="2017-04" db="EMBL/GenBank/DDBJ databases">
        <authorList>
            <person name="Afonso C.L."/>
            <person name="Miller P.J."/>
            <person name="Scott M.A."/>
            <person name="Spackman E."/>
            <person name="Goraichik I."/>
            <person name="Dimitrov K.M."/>
            <person name="Suarez D.L."/>
            <person name="Swayne D.E."/>
        </authorList>
    </citation>
    <scope>NUCLEOTIDE SEQUENCE [LARGE SCALE GENOMIC DNA]</scope>
    <source>
        <strain evidence="7 8">DSM 26133</strain>
    </source>
</reference>
<dbReference type="Gene3D" id="3.40.50.2300">
    <property type="match status" value="1"/>
</dbReference>
<feature type="active site" description="Proton donor" evidence="5">
    <location>
        <position position="120"/>
    </location>
</feature>
<dbReference type="Proteomes" id="UP000192472">
    <property type="component" value="Unassembled WGS sequence"/>
</dbReference>
<dbReference type="OrthoDB" id="9784339at2"/>
<feature type="domain" description="Phosphotyrosine protein phosphatase I" evidence="6">
    <location>
        <begin position="2"/>
        <end position="146"/>
    </location>
</feature>
<name>A0A1W2GIL5_REIFA</name>
<dbReference type="RefSeq" id="WP_084373536.1">
    <property type="nucleotide sequence ID" value="NZ_FWYF01000003.1"/>
</dbReference>
<dbReference type="InterPro" id="IPR017867">
    <property type="entry name" value="Tyr_phospatase_low_mol_wt"/>
</dbReference>
<dbReference type="PANTHER" id="PTHR11717">
    <property type="entry name" value="LOW MOLECULAR WEIGHT PROTEIN TYROSINE PHOSPHATASE"/>
    <property type="match status" value="1"/>
</dbReference>
<proteinExistence type="inferred from homology"/>
<evidence type="ECO:0000313" key="8">
    <source>
        <dbReference type="Proteomes" id="UP000192472"/>
    </source>
</evidence>
<dbReference type="Pfam" id="PF01451">
    <property type="entry name" value="LMWPc"/>
    <property type="match status" value="1"/>
</dbReference>
<evidence type="ECO:0000256" key="5">
    <source>
        <dbReference type="PIRSR" id="PIRSR617867-1"/>
    </source>
</evidence>
<feature type="active site" evidence="5">
    <location>
        <position position="14"/>
    </location>
</feature>
<organism evidence="7 8">
    <name type="scientific">Reichenbachiella faecimaris</name>
    <dbReference type="NCBI Taxonomy" id="692418"/>
    <lineage>
        <taxon>Bacteria</taxon>
        <taxon>Pseudomonadati</taxon>
        <taxon>Bacteroidota</taxon>
        <taxon>Cytophagia</taxon>
        <taxon>Cytophagales</taxon>
        <taxon>Reichenbachiellaceae</taxon>
        <taxon>Reichenbachiella</taxon>
    </lineage>
</organism>
<keyword evidence="8" id="KW-1185">Reference proteome</keyword>
<comment type="similarity">
    <text evidence="1">Belongs to the low molecular weight phosphotyrosine protein phosphatase family.</text>
</comment>
<evidence type="ECO:0000256" key="4">
    <source>
        <dbReference type="ARBA" id="ARBA00022912"/>
    </source>
</evidence>